<name>A0A7J7F2P4_DICBM</name>
<comment type="caution">
    <text evidence="2">The sequence shown here is derived from an EMBL/GenBank/DDBJ whole genome shotgun (WGS) entry which is preliminary data.</text>
</comment>
<evidence type="ECO:0000313" key="2">
    <source>
        <dbReference type="EMBL" id="KAF5922283.1"/>
    </source>
</evidence>
<dbReference type="AlphaFoldDB" id="A0A7J7F2P4"/>
<keyword evidence="1" id="KW-0472">Membrane</keyword>
<feature type="transmembrane region" description="Helical" evidence="1">
    <location>
        <begin position="78"/>
        <end position="100"/>
    </location>
</feature>
<accession>A0A7J7F2P4</accession>
<organism evidence="2 3">
    <name type="scientific">Diceros bicornis minor</name>
    <name type="common">South-central black rhinoceros</name>
    <dbReference type="NCBI Taxonomy" id="77932"/>
    <lineage>
        <taxon>Eukaryota</taxon>
        <taxon>Metazoa</taxon>
        <taxon>Chordata</taxon>
        <taxon>Craniata</taxon>
        <taxon>Vertebrata</taxon>
        <taxon>Euteleostomi</taxon>
        <taxon>Mammalia</taxon>
        <taxon>Eutheria</taxon>
        <taxon>Laurasiatheria</taxon>
        <taxon>Perissodactyla</taxon>
        <taxon>Rhinocerotidae</taxon>
        <taxon>Diceros</taxon>
    </lineage>
</organism>
<proteinExistence type="predicted"/>
<feature type="non-terminal residue" evidence="2">
    <location>
        <position position="1"/>
    </location>
</feature>
<sequence length="151" mass="16285">MQLWKDGMPLMKERHPPPQVSLPCLLLSLLVAFTVVLQVPVSGHFSFPSLVFLNFSDPGILHQGPQDGAGGMGEPHSLLPAVVATVLLPLPTPDLLLPLVECLNNCISQCNLGFFMLLVLSLCLSSGTMLLACVVFLVHTTQLPFCLDKVI</sequence>
<evidence type="ECO:0000313" key="3">
    <source>
        <dbReference type="Proteomes" id="UP000551758"/>
    </source>
</evidence>
<dbReference type="Proteomes" id="UP000551758">
    <property type="component" value="Unassembled WGS sequence"/>
</dbReference>
<keyword evidence="3" id="KW-1185">Reference proteome</keyword>
<keyword evidence="1" id="KW-0812">Transmembrane</keyword>
<keyword evidence="1" id="KW-1133">Transmembrane helix</keyword>
<protein>
    <submittedName>
        <fullName evidence="2">Uncharacterized protein</fullName>
    </submittedName>
</protein>
<feature type="transmembrane region" description="Helical" evidence="1">
    <location>
        <begin position="112"/>
        <end position="138"/>
    </location>
</feature>
<reference evidence="2 3" key="1">
    <citation type="journal article" date="2020" name="Mol. Biol. Evol.">
        <title>Interspecific Gene Flow and the Evolution of Specialization in Black and White Rhinoceros.</title>
        <authorList>
            <person name="Moodley Y."/>
            <person name="Westbury M.V."/>
            <person name="Russo I.M."/>
            <person name="Gopalakrishnan S."/>
            <person name="Rakotoarivelo A."/>
            <person name="Olsen R.A."/>
            <person name="Prost S."/>
            <person name="Tunstall T."/>
            <person name="Ryder O.A."/>
            <person name="Dalen L."/>
            <person name="Bruford M.W."/>
        </authorList>
    </citation>
    <scope>NUCLEOTIDE SEQUENCE [LARGE SCALE GENOMIC DNA]</scope>
    <source>
        <strain evidence="2">SBR-YM</strain>
        <tissue evidence="2">Skin</tissue>
    </source>
</reference>
<gene>
    <name evidence="2" type="ORF">HPG69_007172</name>
</gene>
<evidence type="ECO:0000256" key="1">
    <source>
        <dbReference type="SAM" id="Phobius"/>
    </source>
</evidence>
<dbReference type="EMBL" id="JACDTQ010001514">
    <property type="protein sequence ID" value="KAF5922283.1"/>
    <property type="molecule type" value="Genomic_DNA"/>
</dbReference>